<protein>
    <submittedName>
        <fullName evidence="2">Cyclic nucleotide-binding domain protein</fullName>
    </submittedName>
</protein>
<dbReference type="PROSITE" id="PS50042">
    <property type="entry name" value="CNMP_BINDING_3"/>
    <property type="match status" value="1"/>
</dbReference>
<dbReference type="InterPro" id="IPR018490">
    <property type="entry name" value="cNMP-bd_dom_sf"/>
</dbReference>
<keyword evidence="3" id="KW-1185">Reference proteome</keyword>
<dbReference type="InterPro" id="IPR036390">
    <property type="entry name" value="WH_DNA-bd_sf"/>
</dbReference>
<dbReference type="CDD" id="cd00038">
    <property type="entry name" value="CAP_ED"/>
    <property type="match status" value="1"/>
</dbReference>
<reference evidence="2 3" key="1">
    <citation type="submission" date="2013-08" db="EMBL/GenBank/DDBJ databases">
        <authorList>
            <person name="Durkin A.S."/>
            <person name="Haft D.R."/>
            <person name="McCorrison J."/>
            <person name="Torralba M."/>
            <person name="Gillis M."/>
            <person name="Haft D.H."/>
            <person name="Methe B."/>
            <person name="Sutton G."/>
            <person name="Nelson K.E."/>
        </authorList>
    </citation>
    <scope>NUCLEOTIDE SEQUENCE [LARGE SCALE GENOMIC DNA]</scope>
    <source>
        <strain evidence="2 3">F0068</strain>
    </source>
</reference>
<dbReference type="InterPro" id="IPR000595">
    <property type="entry name" value="cNMP-bd_dom"/>
</dbReference>
<comment type="caution">
    <text evidence="2">The sequence shown here is derived from an EMBL/GenBank/DDBJ whole genome shotgun (WGS) entry which is preliminary data.</text>
</comment>
<gene>
    <name evidence="2" type="ORF">HMPREF1218_0375</name>
</gene>
<dbReference type="AlphaFoldDB" id="U2LI80"/>
<dbReference type="Pfam" id="PF00027">
    <property type="entry name" value="cNMP_binding"/>
    <property type="match status" value="1"/>
</dbReference>
<dbReference type="Gene3D" id="2.60.120.10">
    <property type="entry name" value="Jelly Rolls"/>
    <property type="match status" value="1"/>
</dbReference>
<evidence type="ECO:0000313" key="3">
    <source>
        <dbReference type="Proteomes" id="UP000016600"/>
    </source>
</evidence>
<evidence type="ECO:0000313" key="2">
    <source>
        <dbReference type="EMBL" id="ERK03971.1"/>
    </source>
</evidence>
<dbReference type="SUPFAM" id="SSF51206">
    <property type="entry name" value="cAMP-binding domain-like"/>
    <property type="match status" value="1"/>
</dbReference>
<dbReference type="InterPro" id="IPR014710">
    <property type="entry name" value="RmlC-like_jellyroll"/>
</dbReference>
<organism evidence="2 3">
    <name type="scientific">Hoylesella pleuritidis F0068</name>
    <dbReference type="NCBI Taxonomy" id="1081904"/>
    <lineage>
        <taxon>Bacteria</taxon>
        <taxon>Pseudomonadati</taxon>
        <taxon>Bacteroidota</taxon>
        <taxon>Bacteroidia</taxon>
        <taxon>Bacteroidales</taxon>
        <taxon>Prevotellaceae</taxon>
        <taxon>Hoylesella</taxon>
    </lineage>
</organism>
<dbReference type="Proteomes" id="UP000016600">
    <property type="component" value="Unassembled WGS sequence"/>
</dbReference>
<evidence type="ECO:0000259" key="1">
    <source>
        <dbReference type="PROSITE" id="PS50042"/>
    </source>
</evidence>
<proteinExistence type="predicted"/>
<dbReference type="RefSeq" id="WP_021583087.1">
    <property type="nucleotide sequence ID" value="NZ_AWET01000007.1"/>
</dbReference>
<dbReference type="EMBL" id="AWET01000007">
    <property type="protein sequence ID" value="ERK03971.1"/>
    <property type="molecule type" value="Genomic_DNA"/>
</dbReference>
<dbReference type="PATRIC" id="fig|1081904.3.peg.349"/>
<name>U2LI80_9BACT</name>
<sequence>MDGNVQLYDKLLQLPLFQGMSHDDLTLVVGHTKIGFHKLSAGRLLVKDGDICDQLYCLMSGALTVETIADDRSYTFEETLSAPDLIQPERLFGLTQRFTHTYTTKTDCCLIALDKAETTKLIDQFIIFRLNLMNRIATNLQRAERRPWRRQPSDLRGRLIRFFEMHSLRPAGEKRITIKMIQLAHELNDSRLNISIVLNALQAENLLTLYRGRIHIPALEHLLM</sequence>
<dbReference type="SUPFAM" id="SSF46785">
    <property type="entry name" value="Winged helix' DNA-binding domain"/>
    <property type="match status" value="1"/>
</dbReference>
<accession>U2LI80</accession>
<feature type="domain" description="Cyclic nucleotide-binding" evidence="1">
    <location>
        <begin position="16"/>
        <end position="122"/>
    </location>
</feature>